<dbReference type="EMBL" id="CP012333">
    <property type="protein sequence ID" value="AKV01929.1"/>
    <property type="molecule type" value="Genomic_DNA"/>
</dbReference>
<dbReference type="InterPro" id="IPR036249">
    <property type="entry name" value="Thioredoxin-like_sf"/>
</dbReference>
<name>A0A0K1Q874_9BACT</name>
<gene>
    <name evidence="2" type="ORF">AKJ09_08592</name>
</gene>
<dbReference type="KEGG" id="llu:AKJ09_08592"/>
<dbReference type="STRING" id="1391654.AKJ09_08592"/>
<accession>A0A0K1Q874</accession>
<protein>
    <recommendedName>
        <fullName evidence="1">Thioredoxin domain-containing protein</fullName>
    </recommendedName>
</protein>
<dbReference type="Pfam" id="PF00085">
    <property type="entry name" value="Thioredoxin"/>
    <property type="match status" value="1"/>
</dbReference>
<dbReference type="Gene3D" id="3.40.30.10">
    <property type="entry name" value="Glutaredoxin"/>
    <property type="match status" value="1"/>
</dbReference>
<keyword evidence="3" id="KW-1185">Reference proteome</keyword>
<feature type="domain" description="Thioredoxin" evidence="1">
    <location>
        <begin position="25"/>
        <end position="105"/>
    </location>
</feature>
<dbReference type="InterPro" id="IPR013766">
    <property type="entry name" value="Thioredoxin_domain"/>
</dbReference>
<sequence>MSAASAGADAAKIIREAREREAAEGRSLVVYVGATWCEPCQHFHEAAKKGELDSDFPNLSLLEFDLDVDRDRLAAAGYTSEMIPLFVLPNDDGRASSKRFEGSIKGKGAVRNIAPRLRSLLAK</sequence>
<organism evidence="2 3">
    <name type="scientific">Labilithrix luteola</name>
    <dbReference type="NCBI Taxonomy" id="1391654"/>
    <lineage>
        <taxon>Bacteria</taxon>
        <taxon>Pseudomonadati</taxon>
        <taxon>Myxococcota</taxon>
        <taxon>Polyangia</taxon>
        <taxon>Polyangiales</taxon>
        <taxon>Labilitrichaceae</taxon>
        <taxon>Labilithrix</taxon>
    </lineage>
</organism>
<dbReference type="SUPFAM" id="SSF52833">
    <property type="entry name" value="Thioredoxin-like"/>
    <property type="match status" value="1"/>
</dbReference>
<dbReference type="Proteomes" id="UP000064967">
    <property type="component" value="Chromosome"/>
</dbReference>
<reference evidence="2 3" key="1">
    <citation type="submission" date="2015-08" db="EMBL/GenBank/DDBJ databases">
        <authorList>
            <person name="Babu N.S."/>
            <person name="Beckwith C.J."/>
            <person name="Beseler K.G."/>
            <person name="Brison A."/>
            <person name="Carone J.V."/>
            <person name="Caskin T.P."/>
            <person name="Diamond M."/>
            <person name="Durham M.E."/>
            <person name="Foxe J.M."/>
            <person name="Go M."/>
            <person name="Henderson B.A."/>
            <person name="Jones I.B."/>
            <person name="McGettigan J.A."/>
            <person name="Micheletti S.J."/>
            <person name="Nasrallah M.E."/>
            <person name="Ortiz D."/>
            <person name="Piller C.R."/>
            <person name="Privatt S.R."/>
            <person name="Schneider S.L."/>
            <person name="Sharp S."/>
            <person name="Smith T.C."/>
            <person name="Stanton J.D."/>
            <person name="Ullery H.E."/>
            <person name="Wilson R.J."/>
            <person name="Serrano M.G."/>
            <person name="Buck G."/>
            <person name="Lee V."/>
            <person name="Wang Y."/>
            <person name="Carvalho R."/>
            <person name="Voegtly L."/>
            <person name="Shi R."/>
            <person name="Duckworth R."/>
            <person name="Johnson A."/>
            <person name="Loviza R."/>
            <person name="Walstead R."/>
            <person name="Shah Z."/>
            <person name="Kiflezghi M."/>
            <person name="Wade K."/>
            <person name="Ball S.L."/>
            <person name="Bradley K.W."/>
            <person name="Asai D.J."/>
            <person name="Bowman C.A."/>
            <person name="Russell D.A."/>
            <person name="Pope W.H."/>
            <person name="Jacobs-Sera D."/>
            <person name="Hendrix R.W."/>
            <person name="Hatfull G.F."/>
        </authorList>
    </citation>
    <scope>NUCLEOTIDE SEQUENCE [LARGE SCALE GENOMIC DNA]</scope>
    <source>
        <strain evidence="2 3">DSM 27648</strain>
    </source>
</reference>
<dbReference type="AlphaFoldDB" id="A0A0K1Q874"/>
<evidence type="ECO:0000313" key="3">
    <source>
        <dbReference type="Proteomes" id="UP000064967"/>
    </source>
</evidence>
<evidence type="ECO:0000313" key="2">
    <source>
        <dbReference type="EMBL" id="AKV01929.1"/>
    </source>
</evidence>
<evidence type="ECO:0000259" key="1">
    <source>
        <dbReference type="Pfam" id="PF00085"/>
    </source>
</evidence>
<proteinExistence type="predicted"/>